<dbReference type="Proteomes" id="UP001186974">
    <property type="component" value="Unassembled WGS sequence"/>
</dbReference>
<proteinExistence type="predicted"/>
<protein>
    <submittedName>
        <fullName evidence="1">Uncharacterized protein</fullName>
    </submittedName>
</protein>
<dbReference type="EMBL" id="JAWDJW010003231">
    <property type="protein sequence ID" value="KAK3077084.1"/>
    <property type="molecule type" value="Genomic_DNA"/>
</dbReference>
<gene>
    <name evidence="1" type="ORF">LTS18_011252</name>
</gene>
<accession>A0ACC3DKR0</accession>
<reference evidence="1" key="1">
    <citation type="submission" date="2024-09" db="EMBL/GenBank/DDBJ databases">
        <title>Black Yeasts Isolated from many extreme environments.</title>
        <authorList>
            <person name="Coleine C."/>
            <person name="Stajich J.E."/>
            <person name="Selbmann L."/>
        </authorList>
    </citation>
    <scope>NUCLEOTIDE SEQUENCE</scope>
    <source>
        <strain evidence="1">CCFEE 5737</strain>
    </source>
</reference>
<comment type="caution">
    <text evidence="1">The sequence shown here is derived from an EMBL/GenBank/DDBJ whole genome shotgun (WGS) entry which is preliminary data.</text>
</comment>
<organism evidence="1 2">
    <name type="scientific">Coniosporium uncinatum</name>
    <dbReference type="NCBI Taxonomy" id="93489"/>
    <lineage>
        <taxon>Eukaryota</taxon>
        <taxon>Fungi</taxon>
        <taxon>Dikarya</taxon>
        <taxon>Ascomycota</taxon>
        <taxon>Pezizomycotina</taxon>
        <taxon>Dothideomycetes</taxon>
        <taxon>Dothideomycetes incertae sedis</taxon>
        <taxon>Coniosporium</taxon>
    </lineage>
</organism>
<keyword evidence="2" id="KW-1185">Reference proteome</keyword>
<evidence type="ECO:0000313" key="2">
    <source>
        <dbReference type="Proteomes" id="UP001186974"/>
    </source>
</evidence>
<name>A0ACC3DKR0_9PEZI</name>
<evidence type="ECO:0000313" key="1">
    <source>
        <dbReference type="EMBL" id="KAK3077084.1"/>
    </source>
</evidence>
<sequence>MFVGNWDHTHRYLLDAERFIRRKGLTKLYKSRKVRLLHHSYTYLRLFHETTSLAHDSIDQCRQPSSSADETAEVDQDEPSFRLGAWNCGLEKKLSEVKDLEQGVNDLHLKNPSRWDYSLYHDVAGIPESFLNLLSQVVRLGNEIDISSRSPEPTSLSWGHFSSSAKTLERCITHWKPSPQELVQQDEALEAHQLLNVIDGTLDNKMQALHHALTIYFYRRIYDIEASMLQSKVEQVRDCLVRCNQGHGATAGHDFGMVWPGFIAACEALDPELQHSFTTWFDGAAARSGLQTFSVAKEIAEQVWERRQQQKDTSFSWRDFIGKEGRRLFYT</sequence>